<dbReference type="RefSeq" id="WP_022047117.1">
    <property type="nucleotide sequence ID" value="NZ_CP173697.1"/>
</dbReference>
<evidence type="ECO:0000259" key="2">
    <source>
        <dbReference type="Pfam" id="PF00149"/>
    </source>
</evidence>
<dbReference type="STRING" id="301302.ERS852420_02246"/>
<dbReference type="OrthoDB" id="9773856at2"/>
<dbReference type="PANTHER" id="PTHR30337">
    <property type="entry name" value="COMPONENT OF ATP-DEPENDENT DSDNA EXONUCLEASE"/>
    <property type="match status" value="1"/>
</dbReference>
<keyword evidence="4" id="KW-1185">Reference proteome</keyword>
<feature type="domain" description="Calcineurin-like phosphoesterase" evidence="2">
    <location>
        <begin position="1"/>
        <end position="187"/>
    </location>
</feature>
<dbReference type="GeneID" id="99747194"/>
<dbReference type="GO" id="GO:0016787">
    <property type="term" value="F:hydrolase activity"/>
    <property type="evidence" value="ECO:0007669"/>
    <property type="project" value="UniProtKB-KW"/>
</dbReference>
<dbReference type="AlphaFoldDB" id="A0A0M6WL00"/>
<evidence type="ECO:0000313" key="3">
    <source>
        <dbReference type="EMBL" id="CRL37205.1"/>
    </source>
</evidence>
<dbReference type="SUPFAM" id="SSF56300">
    <property type="entry name" value="Metallo-dependent phosphatases"/>
    <property type="match status" value="1"/>
</dbReference>
<reference evidence="4" key="1">
    <citation type="submission" date="2015-05" db="EMBL/GenBank/DDBJ databases">
        <authorList>
            <consortium name="Pathogen Informatics"/>
        </authorList>
    </citation>
    <scope>NUCLEOTIDE SEQUENCE [LARGE SCALE GENOMIC DNA]</scope>
    <source>
        <strain evidence="4">M72</strain>
    </source>
</reference>
<gene>
    <name evidence="3" type="ORF">M72_28061</name>
</gene>
<name>A0A0M6WL00_9FIRM</name>
<evidence type="ECO:0000256" key="1">
    <source>
        <dbReference type="ARBA" id="ARBA00022801"/>
    </source>
</evidence>
<dbReference type="Proteomes" id="UP000049979">
    <property type="component" value="Unassembled WGS sequence"/>
</dbReference>
<dbReference type="Pfam" id="PF00149">
    <property type="entry name" value="Metallophos"/>
    <property type="match status" value="1"/>
</dbReference>
<proteinExistence type="predicted"/>
<accession>A0A0M6WL00</accession>
<sequence length="362" mass="41423">MKIIHCADLHLDSQMTANLTKEQARERKREIIRTFTRMVEYAEKTGVRLIMISGDLFDTRNVSALARNTVRDMICTHPQIDFLYLRGNHDSDNFLSKLEEVPDNLLLFSDTWTAYRYGNIVISGIELSENNRATVYNSLVLGHEDFNIVMMHGQAGDYACRTQAENISLNQLKNKNIDYLALGHVHTFMQDKLDNRGTWCYCGCLEGRGFDECGPKGFVLLDVDEQTCRAQMQFVQMAARTLYTLEVDVSNVMTTREAAERMEEAVKQAQYPSGSLVKFVLTGEVEVDAEINCEYLQNLFSDYFYFEKVKDRTTLRVDYSDYEKDASLKGEFIRMVLGSELSQEQKAEVIRCGILALSGEEI</sequence>
<evidence type="ECO:0000313" key="4">
    <source>
        <dbReference type="Proteomes" id="UP000049979"/>
    </source>
</evidence>
<dbReference type="InterPro" id="IPR004843">
    <property type="entry name" value="Calcineurin-like_PHP"/>
</dbReference>
<dbReference type="InterPro" id="IPR050535">
    <property type="entry name" value="DNA_Repair-Maintenance_Comp"/>
</dbReference>
<dbReference type="InterPro" id="IPR029052">
    <property type="entry name" value="Metallo-depent_PP-like"/>
</dbReference>
<dbReference type="EMBL" id="CVRR01000016">
    <property type="protein sequence ID" value="CRL37205.1"/>
    <property type="molecule type" value="Genomic_DNA"/>
</dbReference>
<dbReference type="Gene3D" id="3.60.21.10">
    <property type="match status" value="1"/>
</dbReference>
<dbReference type="CDD" id="cd00840">
    <property type="entry name" value="MPP_Mre11_N"/>
    <property type="match status" value="1"/>
</dbReference>
<protein>
    <submittedName>
        <fullName evidence="3">Metallophosphoesterase</fullName>
    </submittedName>
</protein>
<keyword evidence="1" id="KW-0378">Hydrolase</keyword>
<dbReference type="PANTHER" id="PTHR30337:SF7">
    <property type="entry name" value="PHOSPHOESTERASE"/>
    <property type="match status" value="1"/>
</dbReference>
<dbReference type="InterPro" id="IPR041796">
    <property type="entry name" value="Mre11_N"/>
</dbReference>
<organism evidence="3 4">
    <name type="scientific">Roseburia faecis</name>
    <dbReference type="NCBI Taxonomy" id="301302"/>
    <lineage>
        <taxon>Bacteria</taxon>
        <taxon>Bacillati</taxon>
        <taxon>Bacillota</taxon>
        <taxon>Clostridia</taxon>
        <taxon>Lachnospirales</taxon>
        <taxon>Lachnospiraceae</taxon>
        <taxon>Roseburia</taxon>
    </lineage>
</organism>